<accession>A0A0K8RJR3</accession>
<evidence type="ECO:0000256" key="1">
    <source>
        <dbReference type="SAM" id="SignalP"/>
    </source>
</evidence>
<sequence length="91" mass="10217">MACFLMLLFFLTVCRLVFCLACVDLFFTATKEVDSFVATCFVESRQSFDVLLVAVLLSFVASKHLKHCCFCPSVVPLSGVAWQRRCHLPSC</sequence>
<keyword evidence="1" id="KW-0732">Signal</keyword>
<dbReference type="EMBL" id="GADI01002461">
    <property type="protein sequence ID" value="JAA71347.1"/>
    <property type="molecule type" value="mRNA"/>
</dbReference>
<reference evidence="2" key="1">
    <citation type="submission" date="2012-12" db="EMBL/GenBank/DDBJ databases">
        <title>Identification and characterization of a phenylalanine ammonia-lyase gene family in Isatis indigotica Fort.</title>
        <authorList>
            <person name="Liu Q."/>
            <person name="Chen J."/>
            <person name="Zhou X."/>
            <person name="Di P."/>
            <person name="Xiao Y."/>
            <person name="Xuan H."/>
            <person name="Zhang L."/>
            <person name="Chen W."/>
        </authorList>
    </citation>
    <scope>NUCLEOTIDE SEQUENCE</scope>
    <source>
        <tissue evidence="2">Salivary gland</tissue>
    </source>
</reference>
<evidence type="ECO:0000313" key="2">
    <source>
        <dbReference type="EMBL" id="JAA71347.1"/>
    </source>
</evidence>
<organism evidence="2">
    <name type="scientific">Ixodes ricinus</name>
    <name type="common">Common tick</name>
    <name type="synonym">Acarus ricinus</name>
    <dbReference type="NCBI Taxonomy" id="34613"/>
    <lineage>
        <taxon>Eukaryota</taxon>
        <taxon>Metazoa</taxon>
        <taxon>Ecdysozoa</taxon>
        <taxon>Arthropoda</taxon>
        <taxon>Chelicerata</taxon>
        <taxon>Arachnida</taxon>
        <taxon>Acari</taxon>
        <taxon>Parasitiformes</taxon>
        <taxon>Ixodida</taxon>
        <taxon>Ixodoidea</taxon>
        <taxon>Ixodidae</taxon>
        <taxon>Ixodinae</taxon>
        <taxon>Ixodes</taxon>
    </lineage>
</organism>
<name>A0A0K8RJR3_IXORI</name>
<protein>
    <submittedName>
        <fullName evidence="2">Putative dnaj hsp40 log subfamily protein c member 17</fullName>
    </submittedName>
</protein>
<feature type="signal peptide" evidence="1">
    <location>
        <begin position="1"/>
        <end position="19"/>
    </location>
</feature>
<proteinExistence type="evidence at transcript level"/>
<dbReference type="AlphaFoldDB" id="A0A0K8RJR3"/>
<feature type="chain" id="PRO_5005518329" evidence="1">
    <location>
        <begin position="20"/>
        <end position="91"/>
    </location>
</feature>